<dbReference type="InterPro" id="IPR042617">
    <property type="entry name" value="CTC1-like"/>
</dbReference>
<comment type="subcellular location">
    <subcellularLocation>
        <location evidence="2">Chromosome</location>
        <location evidence="2">Telomere</location>
    </subcellularLocation>
    <subcellularLocation>
        <location evidence="1">Nucleus</location>
    </subcellularLocation>
</comment>
<evidence type="ECO:0000256" key="2">
    <source>
        <dbReference type="ARBA" id="ARBA00004574"/>
    </source>
</evidence>
<dbReference type="STRING" id="225164.V3ZB06"/>
<dbReference type="RefSeq" id="XP_009061208.1">
    <property type="nucleotide sequence ID" value="XM_009062960.1"/>
</dbReference>
<evidence type="ECO:0000256" key="1">
    <source>
        <dbReference type="ARBA" id="ARBA00004123"/>
    </source>
</evidence>
<gene>
    <name evidence="10" type="ORF">LOTGIDRAFT_165926</name>
</gene>
<dbReference type="EMBL" id="KB202752">
    <property type="protein sequence ID" value="ESO88183.1"/>
    <property type="molecule type" value="Genomic_DNA"/>
</dbReference>
<dbReference type="HOGENOM" id="CLU_292912_0_0_1"/>
<evidence type="ECO:0000256" key="7">
    <source>
        <dbReference type="ARBA" id="ARBA00023125"/>
    </source>
</evidence>
<dbReference type="GO" id="GO:0010833">
    <property type="term" value="P:telomere maintenance via telomere lengthening"/>
    <property type="evidence" value="ECO:0007669"/>
    <property type="project" value="TreeGrafter"/>
</dbReference>
<feature type="region of interest" description="Disordered" evidence="9">
    <location>
        <begin position="510"/>
        <end position="537"/>
    </location>
</feature>
<keyword evidence="5" id="KW-0158">Chromosome</keyword>
<evidence type="ECO:0000256" key="8">
    <source>
        <dbReference type="ARBA" id="ARBA00023242"/>
    </source>
</evidence>
<protein>
    <recommendedName>
        <fullName evidence="4">CST complex subunit CTC1</fullName>
    </recommendedName>
</protein>
<reference evidence="10 11" key="1">
    <citation type="journal article" date="2013" name="Nature">
        <title>Insights into bilaterian evolution from three spiralian genomes.</title>
        <authorList>
            <person name="Simakov O."/>
            <person name="Marletaz F."/>
            <person name="Cho S.J."/>
            <person name="Edsinger-Gonzales E."/>
            <person name="Havlak P."/>
            <person name="Hellsten U."/>
            <person name="Kuo D.H."/>
            <person name="Larsson T."/>
            <person name="Lv J."/>
            <person name="Arendt D."/>
            <person name="Savage R."/>
            <person name="Osoegawa K."/>
            <person name="de Jong P."/>
            <person name="Grimwood J."/>
            <person name="Chapman J.A."/>
            <person name="Shapiro H."/>
            <person name="Aerts A."/>
            <person name="Otillar R.P."/>
            <person name="Terry A.Y."/>
            <person name="Boore J.L."/>
            <person name="Grigoriev I.V."/>
            <person name="Lindberg D.R."/>
            <person name="Seaver E.C."/>
            <person name="Weisblat D.A."/>
            <person name="Putnam N.H."/>
            <person name="Rokhsar D.S."/>
        </authorList>
    </citation>
    <scope>NUCLEOTIDE SEQUENCE [LARGE SCALE GENOMIC DNA]</scope>
</reference>
<proteinExistence type="inferred from homology"/>
<dbReference type="GO" id="GO:0045740">
    <property type="term" value="P:positive regulation of DNA replication"/>
    <property type="evidence" value="ECO:0007669"/>
    <property type="project" value="TreeGrafter"/>
</dbReference>
<dbReference type="OMA" id="HTDYTPT"/>
<dbReference type="GO" id="GO:0003697">
    <property type="term" value="F:single-stranded DNA binding"/>
    <property type="evidence" value="ECO:0007669"/>
    <property type="project" value="InterPro"/>
</dbReference>
<evidence type="ECO:0000256" key="3">
    <source>
        <dbReference type="ARBA" id="ARBA00006332"/>
    </source>
</evidence>
<dbReference type="CTD" id="20240218"/>
<keyword evidence="7" id="KW-0238">DNA-binding</keyword>
<evidence type="ECO:0000256" key="5">
    <source>
        <dbReference type="ARBA" id="ARBA00022454"/>
    </source>
</evidence>
<evidence type="ECO:0000256" key="6">
    <source>
        <dbReference type="ARBA" id="ARBA00022895"/>
    </source>
</evidence>
<evidence type="ECO:0000313" key="10">
    <source>
        <dbReference type="EMBL" id="ESO88183.1"/>
    </source>
</evidence>
<sequence>MDELTAMVHHSHEMVLSTEDAWTILQNKDNISVGNINIKGRISSISEIFRVNKDKLFLMIIDDMVNIIVMKEELLKWNEYLVPGHDYIFTRFKPATLKKGVDIPFKVFMPGSKSELFKDDDNIKTCSLTKWLERNSLDKDKLHLNLPKPTDKELDPGCKFVSYQGKIEKVISSEFGIYNLDGNILLHTSYLPASKRIVIINIGSTIIVYNVHHGTGKVAPRIHLYCCSKSTLQVVNSGPPTTVKIHNASYTEAVRTWVYHTINTYSLNRIECENLQHFYQTVYCLCKGLKREKYDVIRLLQSVLSTSCCLRLQPQPRNIIQEFFTSPHSCFFKQVGEAHKIPNIVTVESLLELASNQSDQIETLKTKHQHSHLTGKDLSEKLYWSYKLSPNQDTQGVIMGWLELCTTTGHLIFCDGKNRINTIITSNNNQHNCDRNCLDISSTTSHCPLLQLQTLGKILIVKSFCVVSEQFMVGQFSSIESLNTDSVDEIQHIPYLQFSMSDSHVFLPSKRNSSQSKCSLKDNFKKKKEGNSDGHLLETKSAKGSLCKGVLASDSSSKTVQGFTALRNEQRSHVSCTTSRSANFGENSKAISEINNNAREIPCSVKPIPNGCLKRNTDSFVHQNAQSDVSMNQNGCQTDTRNVKTVMITHKESLMTETFRGQTRLKFTALGCIMYPIACDKSKGLENYRYEPIVLVFQGPSVKWYDVILSAAVYEFDQLKYVDYKVPSSMQYRVKTSVQRSKARRTVTVPTDTHINRIFLQDHSVQPNEGVKDIEDILSTECKDGLVSVIGRIVGRKHCESGLPPKGVGFNEEKLRIEIQRNLGVSMIGNQCVQLQLKSLTNTSEITIYMKLERTSYPLGLIPGTVLKFERLERKTSKRGTVYCHYISVSSCTVISFTTPTHSSQEKQIEDMNRNGARVVYILDKLHDRDSNIFLCQGRIYQIISLKLECKCCLCDSYNDIPIAMFLQQLCNSSSVKTSWQFQLKPFYNQNIHTVKMEDLEVRNVHVGDTTILTKGLPYWTLECIDLKHINYSTALLNS</sequence>
<dbReference type="PANTHER" id="PTHR14865:SF2">
    <property type="entry name" value="CST COMPLEX SUBUNIT CTC1"/>
    <property type="match status" value="1"/>
</dbReference>
<feature type="compositionally biased region" description="Basic and acidic residues" evidence="9">
    <location>
        <begin position="519"/>
        <end position="537"/>
    </location>
</feature>
<keyword evidence="11" id="KW-1185">Reference proteome</keyword>
<dbReference type="GeneID" id="20240218"/>
<dbReference type="KEGG" id="lgi:LOTGIDRAFT_165926"/>
<keyword evidence="6" id="KW-0779">Telomere</keyword>
<evidence type="ECO:0000256" key="9">
    <source>
        <dbReference type="SAM" id="MobiDB-lite"/>
    </source>
</evidence>
<name>V3ZB06_LOTGI</name>
<keyword evidence="8" id="KW-0539">Nucleus</keyword>
<dbReference type="Proteomes" id="UP000030746">
    <property type="component" value="Unassembled WGS sequence"/>
</dbReference>
<organism evidence="10 11">
    <name type="scientific">Lottia gigantea</name>
    <name type="common">Giant owl limpet</name>
    <dbReference type="NCBI Taxonomy" id="225164"/>
    <lineage>
        <taxon>Eukaryota</taxon>
        <taxon>Metazoa</taxon>
        <taxon>Spiralia</taxon>
        <taxon>Lophotrochozoa</taxon>
        <taxon>Mollusca</taxon>
        <taxon>Gastropoda</taxon>
        <taxon>Patellogastropoda</taxon>
        <taxon>Lottioidea</taxon>
        <taxon>Lottiidae</taxon>
        <taxon>Lottia</taxon>
    </lineage>
</organism>
<dbReference type="OrthoDB" id="6161998at2759"/>
<dbReference type="InterPro" id="IPR029156">
    <property type="entry name" value="CTC1"/>
</dbReference>
<dbReference type="AlphaFoldDB" id="V3ZB06"/>
<accession>V3ZB06</accession>
<dbReference type="PANTHER" id="PTHR14865">
    <property type="entry name" value="CST COMPLEX SUBUNIT CTC1"/>
    <property type="match status" value="1"/>
</dbReference>
<comment type="similarity">
    <text evidence="3">Belongs to the CTC1 family.</text>
</comment>
<dbReference type="GO" id="GO:1990879">
    <property type="term" value="C:CST complex"/>
    <property type="evidence" value="ECO:0007669"/>
    <property type="project" value="TreeGrafter"/>
</dbReference>
<evidence type="ECO:0000313" key="11">
    <source>
        <dbReference type="Proteomes" id="UP000030746"/>
    </source>
</evidence>
<evidence type="ECO:0000256" key="4">
    <source>
        <dbReference type="ARBA" id="ARBA00016175"/>
    </source>
</evidence>
<dbReference type="GO" id="GO:0042162">
    <property type="term" value="F:telomeric DNA binding"/>
    <property type="evidence" value="ECO:0007669"/>
    <property type="project" value="TreeGrafter"/>
</dbReference>
<dbReference type="Pfam" id="PF15489">
    <property type="entry name" value="CTC1"/>
    <property type="match status" value="1"/>
</dbReference>